<comment type="caution">
    <text evidence="3">The sequence shown here is derived from an EMBL/GenBank/DDBJ whole genome shotgun (WGS) entry which is preliminary data.</text>
</comment>
<protein>
    <submittedName>
        <fullName evidence="3">Amidohydrolase</fullName>
    </submittedName>
</protein>
<dbReference type="InterPro" id="IPR006680">
    <property type="entry name" value="Amidohydro-rel"/>
</dbReference>
<dbReference type="PANTHER" id="PTHR43569">
    <property type="entry name" value="AMIDOHYDROLASE"/>
    <property type="match status" value="1"/>
</dbReference>
<dbReference type="RefSeq" id="WP_120342847.1">
    <property type="nucleotide sequence ID" value="NZ_MCAS01000002.1"/>
</dbReference>
<evidence type="ECO:0000313" key="4">
    <source>
        <dbReference type="Proteomes" id="UP000283709"/>
    </source>
</evidence>
<evidence type="ECO:0000313" key="3">
    <source>
        <dbReference type="EMBL" id="RKF50124.1"/>
    </source>
</evidence>
<evidence type="ECO:0000256" key="1">
    <source>
        <dbReference type="ARBA" id="ARBA00038310"/>
    </source>
</evidence>
<dbReference type="InterPro" id="IPR052350">
    <property type="entry name" value="Metallo-dep_Lactonases"/>
</dbReference>
<proteinExistence type="inferred from homology"/>
<sequence length="288" mass="30811">MAECIDAHQHFWDLSRGDYSWLTPALIPLYRSFGPADLAPLRAAAGVVRTVAVQAAPAVDETRYLLALAQQDVSIAGVVGWVPLLAADAPETLNELAQNAQFKGVRPMLQDMPNDNWITNPALAPAIDALIERDLAFDALIHTRHAAALAVFAARFPRLRIVVDHGAKPPISAGRDAWQQWAEAIARLAALPNLHCKLSGLAAGAGADWTPEILAPSVGHLLHCFGASRVMWGSDWPVVNLQANYGSWRAVSIELTASLGAAAQDAIFGGNAATFYQLRSTDAAFQGQ</sequence>
<reference evidence="3 4" key="1">
    <citation type="submission" date="2016-07" db="EMBL/GenBank/DDBJ databases">
        <title>Genome analysis of Burkholderia fungorum ES3-20.</title>
        <authorList>
            <person name="Xu D."/>
            <person name="Yao R."/>
            <person name="Zheng S."/>
        </authorList>
    </citation>
    <scope>NUCLEOTIDE SEQUENCE [LARGE SCALE GENOMIC DNA]</scope>
    <source>
        <strain evidence="3 4">ES3-20</strain>
    </source>
</reference>
<evidence type="ECO:0000259" key="2">
    <source>
        <dbReference type="Pfam" id="PF04909"/>
    </source>
</evidence>
<accession>A0A3R7ICU5</accession>
<dbReference type="Gene3D" id="3.20.20.140">
    <property type="entry name" value="Metal-dependent hydrolases"/>
    <property type="match status" value="1"/>
</dbReference>
<dbReference type="OrthoDB" id="9787654at2"/>
<gene>
    <name evidence="3" type="ORF">BCY88_15295</name>
</gene>
<dbReference type="Pfam" id="PF04909">
    <property type="entry name" value="Amidohydro_2"/>
    <property type="match status" value="1"/>
</dbReference>
<feature type="domain" description="Amidohydrolase-related" evidence="2">
    <location>
        <begin position="5"/>
        <end position="278"/>
    </location>
</feature>
<dbReference type="EMBL" id="MCAS01000002">
    <property type="protein sequence ID" value="RKF50124.1"/>
    <property type="molecule type" value="Genomic_DNA"/>
</dbReference>
<dbReference type="Proteomes" id="UP000283709">
    <property type="component" value="Unassembled WGS sequence"/>
</dbReference>
<organism evidence="3 4">
    <name type="scientific">Paraburkholderia fungorum</name>
    <dbReference type="NCBI Taxonomy" id="134537"/>
    <lineage>
        <taxon>Bacteria</taxon>
        <taxon>Pseudomonadati</taxon>
        <taxon>Pseudomonadota</taxon>
        <taxon>Betaproteobacteria</taxon>
        <taxon>Burkholderiales</taxon>
        <taxon>Burkholderiaceae</taxon>
        <taxon>Paraburkholderia</taxon>
    </lineage>
</organism>
<dbReference type="GO" id="GO:0016787">
    <property type="term" value="F:hydrolase activity"/>
    <property type="evidence" value="ECO:0007669"/>
    <property type="project" value="UniProtKB-KW"/>
</dbReference>
<dbReference type="InterPro" id="IPR032466">
    <property type="entry name" value="Metal_Hydrolase"/>
</dbReference>
<name>A0A3R7ICU5_9BURK</name>
<dbReference type="AlphaFoldDB" id="A0A3R7ICU5"/>
<keyword evidence="3" id="KW-0378">Hydrolase</keyword>
<comment type="similarity">
    <text evidence="1">Belongs to the metallo-dependent hydrolases superfamily.</text>
</comment>
<dbReference type="PANTHER" id="PTHR43569:SF2">
    <property type="entry name" value="AMIDOHYDROLASE-RELATED DOMAIN-CONTAINING PROTEIN"/>
    <property type="match status" value="1"/>
</dbReference>
<dbReference type="SUPFAM" id="SSF51556">
    <property type="entry name" value="Metallo-dependent hydrolases"/>
    <property type="match status" value="1"/>
</dbReference>